<proteinExistence type="predicted"/>
<feature type="transmembrane region" description="Helical" evidence="1">
    <location>
        <begin position="289"/>
        <end position="308"/>
    </location>
</feature>
<keyword evidence="1" id="KW-0812">Transmembrane</keyword>
<keyword evidence="1" id="KW-1133">Transmembrane helix</keyword>
<organism evidence="2 3">
    <name type="scientific">Streptococcus suis</name>
    <dbReference type="NCBI Taxonomy" id="1307"/>
    <lineage>
        <taxon>Bacteria</taxon>
        <taxon>Bacillati</taxon>
        <taxon>Bacillota</taxon>
        <taxon>Bacilli</taxon>
        <taxon>Lactobacillales</taxon>
        <taxon>Streptococcaceae</taxon>
        <taxon>Streptococcus</taxon>
    </lineage>
</organism>
<keyword evidence="1" id="KW-0472">Membrane</keyword>
<evidence type="ECO:0000256" key="1">
    <source>
        <dbReference type="SAM" id="Phobius"/>
    </source>
</evidence>
<feature type="transmembrane region" description="Helical" evidence="1">
    <location>
        <begin position="21"/>
        <end position="40"/>
    </location>
</feature>
<feature type="transmembrane region" description="Helical" evidence="1">
    <location>
        <begin position="378"/>
        <end position="398"/>
    </location>
</feature>
<dbReference type="Proteomes" id="UP000069526">
    <property type="component" value="Unassembled WGS sequence"/>
</dbReference>
<protein>
    <submittedName>
        <fullName evidence="2">Uncharacterized protein</fullName>
    </submittedName>
</protein>
<feature type="transmembrane region" description="Helical" evidence="1">
    <location>
        <begin position="238"/>
        <end position="260"/>
    </location>
</feature>
<name>A0A0Z8FM85_STRSU</name>
<evidence type="ECO:0000313" key="3">
    <source>
        <dbReference type="Proteomes" id="UP000069526"/>
    </source>
</evidence>
<accession>A0A0Z8FM85</accession>
<sequence>MVRTLKTQFLLIINNRLLKMQAIGMLLCLPMLILFLFSSLENQSIQYAEDVARQSEYAQEDIEWMKRTYDASLQEKHAREIQLDSMVVQKAEYFAKGQYVSYLQEAVNSWKLYFSLQKVRGYNITESQFPALHYGTNMAFDDVKRSTLNSNFARQRVAIFEGMLASTKEVTINELVGITARGQFYRWLGHAGPEVLYLPLFFLLTLLFSSPIFLDDKQHESLLEVKPLSHLKYLLDKIISYWLLISGFEIFLLAIILFAISSRFGAGDWTLDILTFVGQEEVQISSMEFYGKAVLFFLLINFFLITCLASCNKIFSNKPLTVCLSGLVLFLEPLLRFLQINFLGQDLLPSYYISFGPVLHGVKDYFFYRGDFSVEKGWIVLSLWTLVLFTMMYLSVLVRERFRQERGRIWG</sequence>
<evidence type="ECO:0000313" key="2">
    <source>
        <dbReference type="EMBL" id="CYW05548.1"/>
    </source>
</evidence>
<feature type="transmembrane region" description="Helical" evidence="1">
    <location>
        <begin position="195"/>
        <end position="214"/>
    </location>
</feature>
<reference evidence="2 3" key="1">
    <citation type="submission" date="2016-02" db="EMBL/GenBank/DDBJ databases">
        <authorList>
            <consortium name="Pathogen Informatics"/>
        </authorList>
    </citation>
    <scope>NUCLEOTIDE SEQUENCE [LARGE SCALE GENOMIC DNA]</scope>
    <source>
        <strain evidence="2 3">SS1013</strain>
    </source>
</reference>
<dbReference type="EMBL" id="FIJK01000004">
    <property type="protein sequence ID" value="CYW05548.1"/>
    <property type="molecule type" value="Genomic_DNA"/>
</dbReference>
<dbReference type="AlphaFoldDB" id="A0A0Z8FM85"/>
<gene>
    <name evidence="2" type="ORF">ERS132539_00347</name>
</gene>